<sequence length="377" mass="42533">MDLDSFEGNMDFDQPGDMGSASAMVGFDPNQSTSLVPEAFHEFHQQPLPSRDDSHSNGSHFVRDGGMEMSDSYAPDDTYPTHSVGSTSSLAVPDHLQQLRDVYVASYLEPPEADPVARNEDPNVPAALRSKRMRCCKAFALALLQHYYQECEGYLVQPRPNGSMVKFGLNFMLQADDGSDSDYKPLPPRRYKKKDKKSLKAQQATEYLRQTAHWYPYTERVQWHTIEPDAIAGFEVLEKIAKTTGSANQELEYRIRTYLFIMIDDLQNFPLFRSGNGILLFGTRLEFYDFENGAETEVSGNLAVHMEEPITKLSRDAFGNELAMDLRTSTLQMADYAFKTFAGRKVVYVEPGQNGGIGDSEQLSRRASQQLDEDIHM</sequence>
<gene>
    <name evidence="2" type="ORF">EK21DRAFT_108946</name>
</gene>
<evidence type="ECO:0000256" key="1">
    <source>
        <dbReference type="SAM" id="MobiDB-lite"/>
    </source>
</evidence>
<proteinExistence type="predicted"/>
<dbReference type="Proteomes" id="UP000799777">
    <property type="component" value="Unassembled WGS sequence"/>
</dbReference>
<comment type="caution">
    <text evidence="2">The sequence shown here is derived from an EMBL/GenBank/DDBJ whole genome shotgun (WGS) entry which is preliminary data.</text>
</comment>
<reference evidence="2" key="1">
    <citation type="journal article" date="2020" name="Stud. Mycol.">
        <title>101 Dothideomycetes genomes: a test case for predicting lifestyles and emergence of pathogens.</title>
        <authorList>
            <person name="Haridas S."/>
            <person name="Albert R."/>
            <person name="Binder M."/>
            <person name="Bloem J."/>
            <person name="Labutti K."/>
            <person name="Salamov A."/>
            <person name="Andreopoulos B."/>
            <person name="Baker S."/>
            <person name="Barry K."/>
            <person name="Bills G."/>
            <person name="Bluhm B."/>
            <person name="Cannon C."/>
            <person name="Castanera R."/>
            <person name="Culley D."/>
            <person name="Daum C."/>
            <person name="Ezra D."/>
            <person name="Gonzalez J."/>
            <person name="Henrissat B."/>
            <person name="Kuo A."/>
            <person name="Liang C."/>
            <person name="Lipzen A."/>
            <person name="Lutzoni F."/>
            <person name="Magnuson J."/>
            <person name="Mondo S."/>
            <person name="Nolan M."/>
            <person name="Ohm R."/>
            <person name="Pangilinan J."/>
            <person name="Park H.-J."/>
            <person name="Ramirez L."/>
            <person name="Alfaro M."/>
            <person name="Sun H."/>
            <person name="Tritt A."/>
            <person name="Yoshinaga Y."/>
            <person name="Zwiers L.-H."/>
            <person name="Turgeon B."/>
            <person name="Goodwin S."/>
            <person name="Spatafora J."/>
            <person name="Crous P."/>
            <person name="Grigoriev I."/>
        </authorList>
    </citation>
    <scope>NUCLEOTIDE SEQUENCE</scope>
    <source>
        <strain evidence="2">CBS 110217</strain>
    </source>
</reference>
<organism evidence="2 3">
    <name type="scientific">Setomelanomma holmii</name>
    <dbReference type="NCBI Taxonomy" id="210430"/>
    <lineage>
        <taxon>Eukaryota</taxon>
        <taxon>Fungi</taxon>
        <taxon>Dikarya</taxon>
        <taxon>Ascomycota</taxon>
        <taxon>Pezizomycotina</taxon>
        <taxon>Dothideomycetes</taxon>
        <taxon>Pleosporomycetidae</taxon>
        <taxon>Pleosporales</taxon>
        <taxon>Pleosporineae</taxon>
        <taxon>Phaeosphaeriaceae</taxon>
        <taxon>Setomelanomma</taxon>
    </lineage>
</organism>
<evidence type="ECO:0000313" key="2">
    <source>
        <dbReference type="EMBL" id="KAF2033479.1"/>
    </source>
</evidence>
<keyword evidence="3" id="KW-1185">Reference proteome</keyword>
<accession>A0A9P4LS67</accession>
<dbReference type="AlphaFoldDB" id="A0A9P4LS67"/>
<protein>
    <submittedName>
        <fullName evidence="2">Uncharacterized protein</fullName>
    </submittedName>
</protein>
<name>A0A9P4LS67_9PLEO</name>
<dbReference type="OrthoDB" id="3797007at2759"/>
<dbReference type="EMBL" id="ML978166">
    <property type="protein sequence ID" value="KAF2033479.1"/>
    <property type="molecule type" value="Genomic_DNA"/>
</dbReference>
<feature type="region of interest" description="Disordered" evidence="1">
    <location>
        <begin position="357"/>
        <end position="377"/>
    </location>
</feature>
<evidence type="ECO:0000313" key="3">
    <source>
        <dbReference type="Proteomes" id="UP000799777"/>
    </source>
</evidence>